<dbReference type="Proteomes" id="UP001144978">
    <property type="component" value="Unassembled WGS sequence"/>
</dbReference>
<protein>
    <submittedName>
        <fullName evidence="1">Uncharacterized protein</fullName>
    </submittedName>
</protein>
<name>A0ACC1Q3A9_9APHY</name>
<gene>
    <name evidence="1" type="ORF">NUW54_g3209</name>
</gene>
<sequence length="380" mass="40923">MRWRASHVKFGWGHSKLLPDPDRYGLRGSRLYRVPKLVSSRSEQDAATACKRASPPKWVVRHFLDKRRSSTSPEALSIIRSVEGLSNEASEFEEVPLPLRGFALTFIYCAQRPLTLPSTSGVLANGSIRKMQSEILSSRVGKLCVKVIALAGAFLALSLLFVVAWGGGYPSYDPNPPILLPKQGEVWHVGELHTVQWSVDSIPTTNSSGKPVLALLILAYWSNSDEPALLKHEPLTDWIPITDKMANVIVPAVPTRSDYSIFLNAHDDRSSCSGTITIFNPDDPTGTGAPPRTLLVTTAPPISSTVSFPPSTPMAQTFSANTTSASPSAAEASTTSTSNVTLSPRRAGPSIPSGADHAIIRLCESIVLFLAVMISALNSL</sequence>
<keyword evidence="2" id="KW-1185">Reference proteome</keyword>
<organism evidence="1 2">
    <name type="scientific">Trametes sanguinea</name>
    <dbReference type="NCBI Taxonomy" id="158606"/>
    <lineage>
        <taxon>Eukaryota</taxon>
        <taxon>Fungi</taxon>
        <taxon>Dikarya</taxon>
        <taxon>Basidiomycota</taxon>
        <taxon>Agaricomycotina</taxon>
        <taxon>Agaricomycetes</taxon>
        <taxon>Polyporales</taxon>
        <taxon>Polyporaceae</taxon>
        <taxon>Trametes</taxon>
    </lineage>
</organism>
<proteinExistence type="predicted"/>
<evidence type="ECO:0000313" key="2">
    <source>
        <dbReference type="Proteomes" id="UP001144978"/>
    </source>
</evidence>
<comment type="caution">
    <text evidence="1">The sequence shown here is derived from an EMBL/GenBank/DDBJ whole genome shotgun (WGS) entry which is preliminary data.</text>
</comment>
<evidence type="ECO:0000313" key="1">
    <source>
        <dbReference type="EMBL" id="KAJ3008299.1"/>
    </source>
</evidence>
<dbReference type="EMBL" id="JANSHE010000657">
    <property type="protein sequence ID" value="KAJ3008299.1"/>
    <property type="molecule type" value="Genomic_DNA"/>
</dbReference>
<reference evidence="1" key="1">
    <citation type="submission" date="2022-08" db="EMBL/GenBank/DDBJ databases">
        <title>Genome Sequence of Pycnoporus sanguineus.</title>
        <authorList>
            <person name="Buettner E."/>
        </authorList>
    </citation>
    <scope>NUCLEOTIDE SEQUENCE</scope>
    <source>
        <strain evidence="1">CG-C14</strain>
    </source>
</reference>
<accession>A0ACC1Q3A9</accession>